<reference evidence="3" key="1">
    <citation type="submission" date="2015-01" db="EMBL/GenBank/DDBJ databases">
        <authorList>
            <person name="Aksoy S."/>
            <person name="Warren W."/>
            <person name="Wilson R.K."/>
        </authorList>
    </citation>
    <scope>NUCLEOTIDE SEQUENCE [LARGE SCALE GENOMIC DNA]</scope>
    <source>
        <strain evidence="3">IAEA</strain>
    </source>
</reference>
<evidence type="ECO:0000313" key="2">
    <source>
        <dbReference type="EnsemblMetazoa" id="GPPI023634-PA"/>
    </source>
</evidence>
<dbReference type="VEuPathDB" id="VectorBase:GPPI023634"/>
<dbReference type="EnsemblMetazoa" id="GPPI023634-RA">
    <property type="protein sequence ID" value="GPPI023634-PA"/>
    <property type="gene ID" value="GPPI023634"/>
</dbReference>
<evidence type="ECO:0000256" key="1">
    <source>
        <dbReference type="SAM" id="MobiDB-lite"/>
    </source>
</evidence>
<dbReference type="AlphaFoldDB" id="A0A1B0BA43"/>
<reference evidence="2" key="2">
    <citation type="submission" date="2020-05" db="UniProtKB">
        <authorList>
            <consortium name="EnsemblMetazoa"/>
        </authorList>
    </citation>
    <scope>IDENTIFICATION</scope>
    <source>
        <strain evidence="2">IAEA</strain>
    </source>
</reference>
<accession>A0A1B0BA43</accession>
<keyword evidence="3" id="KW-1185">Reference proteome</keyword>
<feature type="compositionally biased region" description="Basic residues" evidence="1">
    <location>
        <begin position="72"/>
        <end position="82"/>
    </location>
</feature>
<protein>
    <submittedName>
        <fullName evidence="2">Uncharacterized protein</fullName>
    </submittedName>
</protein>
<name>A0A1B0BA43_9MUSC</name>
<sequence length="91" mass="10286">MLSQLKRDIFQTFKSRLFSAVAIVVDETFTGDFCSLSFPCSVCVVRYSRVSCGNKAPRCSCSSVKFPTAGTKRMRTKEKQKKYQSQLKLEA</sequence>
<feature type="region of interest" description="Disordered" evidence="1">
    <location>
        <begin position="72"/>
        <end position="91"/>
    </location>
</feature>
<evidence type="ECO:0000313" key="3">
    <source>
        <dbReference type="Proteomes" id="UP000092460"/>
    </source>
</evidence>
<dbReference type="EMBL" id="JXJN01010745">
    <property type="status" value="NOT_ANNOTATED_CDS"/>
    <property type="molecule type" value="Genomic_DNA"/>
</dbReference>
<dbReference type="Proteomes" id="UP000092460">
    <property type="component" value="Unassembled WGS sequence"/>
</dbReference>
<organism evidence="2 3">
    <name type="scientific">Glossina palpalis gambiensis</name>
    <dbReference type="NCBI Taxonomy" id="67801"/>
    <lineage>
        <taxon>Eukaryota</taxon>
        <taxon>Metazoa</taxon>
        <taxon>Ecdysozoa</taxon>
        <taxon>Arthropoda</taxon>
        <taxon>Hexapoda</taxon>
        <taxon>Insecta</taxon>
        <taxon>Pterygota</taxon>
        <taxon>Neoptera</taxon>
        <taxon>Endopterygota</taxon>
        <taxon>Diptera</taxon>
        <taxon>Brachycera</taxon>
        <taxon>Muscomorpha</taxon>
        <taxon>Hippoboscoidea</taxon>
        <taxon>Glossinidae</taxon>
        <taxon>Glossina</taxon>
    </lineage>
</organism>
<proteinExistence type="predicted"/>